<evidence type="ECO:0000313" key="2">
    <source>
        <dbReference type="Proteomes" id="UP000321393"/>
    </source>
</evidence>
<sequence>MHPAAKGLVNNPFLHYDELSYVFGKDRATRALTEMLADITSNVVGHNDSVPVEDGWTRTGPTMVCRALAVRKGSAKCSVRDDAMAMRMIEHMESISSLTITKSSKCIMIVTEKVSLMRNFIKMSDPMKAAYCRVLFCGDP</sequence>
<dbReference type="EMBL" id="SSTE01015881">
    <property type="protein sequence ID" value="KAA0043024.1"/>
    <property type="molecule type" value="Genomic_DNA"/>
</dbReference>
<dbReference type="AlphaFoldDB" id="A0A5A7TI58"/>
<protein>
    <submittedName>
        <fullName evidence="1">ACT11D09.5</fullName>
    </submittedName>
</protein>
<dbReference type="OrthoDB" id="1748457at2759"/>
<reference evidence="1 2" key="1">
    <citation type="submission" date="2019-08" db="EMBL/GenBank/DDBJ databases">
        <title>Draft genome sequences of two oriental melons (Cucumis melo L. var makuwa).</title>
        <authorList>
            <person name="Kwon S.-Y."/>
        </authorList>
    </citation>
    <scope>NUCLEOTIDE SEQUENCE [LARGE SCALE GENOMIC DNA]</scope>
    <source>
        <strain evidence="2">cv. SW 3</strain>
        <tissue evidence="1">Leaf</tissue>
    </source>
</reference>
<gene>
    <name evidence="1" type="ORF">E6C27_scaffold75G001040</name>
</gene>
<name>A0A5A7TI58_CUCMM</name>
<comment type="caution">
    <text evidence="1">The sequence shown here is derived from an EMBL/GenBank/DDBJ whole genome shotgun (WGS) entry which is preliminary data.</text>
</comment>
<proteinExistence type="predicted"/>
<evidence type="ECO:0000313" key="1">
    <source>
        <dbReference type="EMBL" id="KAA0043024.1"/>
    </source>
</evidence>
<organism evidence="1 2">
    <name type="scientific">Cucumis melo var. makuwa</name>
    <name type="common">Oriental melon</name>
    <dbReference type="NCBI Taxonomy" id="1194695"/>
    <lineage>
        <taxon>Eukaryota</taxon>
        <taxon>Viridiplantae</taxon>
        <taxon>Streptophyta</taxon>
        <taxon>Embryophyta</taxon>
        <taxon>Tracheophyta</taxon>
        <taxon>Spermatophyta</taxon>
        <taxon>Magnoliopsida</taxon>
        <taxon>eudicotyledons</taxon>
        <taxon>Gunneridae</taxon>
        <taxon>Pentapetalae</taxon>
        <taxon>rosids</taxon>
        <taxon>fabids</taxon>
        <taxon>Cucurbitales</taxon>
        <taxon>Cucurbitaceae</taxon>
        <taxon>Benincaseae</taxon>
        <taxon>Cucumis</taxon>
    </lineage>
</organism>
<dbReference type="Proteomes" id="UP000321393">
    <property type="component" value="Unassembled WGS sequence"/>
</dbReference>
<accession>A0A5A7TI58</accession>